<dbReference type="InterPro" id="IPR043519">
    <property type="entry name" value="NT_sf"/>
</dbReference>
<gene>
    <name evidence="2" type="ORF">NV381_02780</name>
</gene>
<dbReference type="RefSeq" id="WP_258211743.1">
    <property type="nucleotide sequence ID" value="NZ_JANQBD010000002.1"/>
</dbReference>
<protein>
    <submittedName>
        <fullName evidence="2">Nucleotidyltransferase domain-containing protein</fullName>
    </submittedName>
</protein>
<dbReference type="Gene3D" id="3.30.460.10">
    <property type="entry name" value="Beta Polymerase, domain 2"/>
    <property type="match status" value="1"/>
</dbReference>
<evidence type="ECO:0000313" key="2">
    <source>
        <dbReference type="EMBL" id="MCR8630120.1"/>
    </source>
</evidence>
<reference evidence="2 3" key="1">
    <citation type="submission" date="2022-08" db="EMBL/GenBank/DDBJ databases">
        <title>Paenibacillus endoradicis sp. nov., Paenibacillus radicibacter sp. nov and Paenibacillus pararadicis sp. nov., three cold-adapted plant growth-promoting bacteria isolated from root of Larix gmelinii in Great Khingan.</title>
        <authorList>
            <person name="Xue H."/>
        </authorList>
    </citation>
    <scope>NUCLEOTIDE SEQUENCE [LARGE SCALE GENOMIC DNA]</scope>
    <source>
        <strain evidence="2 3">N5-1-1-5</strain>
    </source>
</reference>
<dbReference type="InterPro" id="IPR002934">
    <property type="entry name" value="Polymerase_NTP_transf_dom"/>
</dbReference>
<name>A0ABT1YDS2_9BACL</name>
<proteinExistence type="predicted"/>
<evidence type="ECO:0000313" key="3">
    <source>
        <dbReference type="Proteomes" id="UP001300012"/>
    </source>
</evidence>
<dbReference type="EMBL" id="JANQBD010000002">
    <property type="protein sequence ID" value="MCR8630120.1"/>
    <property type="molecule type" value="Genomic_DNA"/>
</dbReference>
<dbReference type="Pfam" id="PF01909">
    <property type="entry name" value="NTP_transf_2"/>
    <property type="match status" value="1"/>
</dbReference>
<evidence type="ECO:0000259" key="1">
    <source>
        <dbReference type="Pfam" id="PF01909"/>
    </source>
</evidence>
<organism evidence="2 3">
    <name type="scientific">Paenibacillus radicis</name>
    <name type="common">ex Xue et al. 2023</name>
    <dbReference type="NCBI Taxonomy" id="2972489"/>
    <lineage>
        <taxon>Bacteria</taxon>
        <taxon>Bacillati</taxon>
        <taxon>Bacillota</taxon>
        <taxon>Bacilli</taxon>
        <taxon>Bacillales</taxon>
        <taxon>Paenibacillaceae</taxon>
        <taxon>Paenibacillus</taxon>
    </lineage>
</organism>
<sequence length="140" mass="16177">MRKGVEEVRFQVQSESEIMDIIKVFLEQDLSTRASVETIVLSGSYATGKDSDHSDIDLCYIGEFVNFGRQSLFYNGREFQHKWWAVKTKYILEELRTRDTTMANLVERCLNLPGLGPELEIVCTYVLEPLGGWMKESWKS</sequence>
<dbReference type="SUPFAM" id="SSF81301">
    <property type="entry name" value="Nucleotidyltransferase"/>
    <property type="match status" value="1"/>
</dbReference>
<dbReference type="Proteomes" id="UP001300012">
    <property type="component" value="Unassembled WGS sequence"/>
</dbReference>
<keyword evidence="3" id="KW-1185">Reference proteome</keyword>
<dbReference type="CDD" id="cd05403">
    <property type="entry name" value="NT_KNTase_like"/>
    <property type="match status" value="1"/>
</dbReference>
<feature type="domain" description="Polymerase nucleotidyl transferase" evidence="1">
    <location>
        <begin position="27"/>
        <end position="100"/>
    </location>
</feature>
<comment type="caution">
    <text evidence="2">The sequence shown here is derived from an EMBL/GenBank/DDBJ whole genome shotgun (WGS) entry which is preliminary data.</text>
</comment>
<accession>A0ABT1YDS2</accession>